<dbReference type="AlphaFoldDB" id="A0A6L9MJ16"/>
<gene>
    <name evidence="2" type="ORF">GTW51_14295</name>
</gene>
<dbReference type="RefSeq" id="WP_203566087.1">
    <property type="nucleotide sequence ID" value="NZ_JAAAMJ010000011.1"/>
</dbReference>
<organism evidence="2 3">
    <name type="scientific">Aurantimonas aggregata</name>
    <dbReference type="NCBI Taxonomy" id="2047720"/>
    <lineage>
        <taxon>Bacteria</taxon>
        <taxon>Pseudomonadati</taxon>
        <taxon>Pseudomonadota</taxon>
        <taxon>Alphaproteobacteria</taxon>
        <taxon>Hyphomicrobiales</taxon>
        <taxon>Aurantimonadaceae</taxon>
        <taxon>Aurantimonas</taxon>
    </lineage>
</organism>
<evidence type="ECO:0008006" key="4">
    <source>
        <dbReference type="Google" id="ProtNLM"/>
    </source>
</evidence>
<dbReference type="Proteomes" id="UP000476332">
    <property type="component" value="Unassembled WGS sequence"/>
</dbReference>
<feature type="region of interest" description="Disordered" evidence="1">
    <location>
        <begin position="111"/>
        <end position="138"/>
    </location>
</feature>
<evidence type="ECO:0000313" key="2">
    <source>
        <dbReference type="EMBL" id="NDV87874.1"/>
    </source>
</evidence>
<evidence type="ECO:0000256" key="1">
    <source>
        <dbReference type="SAM" id="MobiDB-lite"/>
    </source>
</evidence>
<name>A0A6L9MJ16_9HYPH</name>
<dbReference type="EMBL" id="JAAAMJ010000011">
    <property type="protein sequence ID" value="NDV87874.1"/>
    <property type="molecule type" value="Genomic_DNA"/>
</dbReference>
<comment type="caution">
    <text evidence="2">The sequence shown here is derived from an EMBL/GenBank/DDBJ whole genome shotgun (WGS) entry which is preliminary data.</text>
</comment>
<evidence type="ECO:0000313" key="3">
    <source>
        <dbReference type="Proteomes" id="UP000476332"/>
    </source>
</evidence>
<keyword evidence="3" id="KW-1185">Reference proteome</keyword>
<proteinExistence type="predicted"/>
<accession>A0A6L9MJ16</accession>
<reference evidence="2 3" key="1">
    <citation type="submission" date="2020-01" db="EMBL/GenBank/DDBJ databases">
        <title>Genomes of bacteria type strains.</title>
        <authorList>
            <person name="Chen J."/>
            <person name="Zhu S."/>
            <person name="Chen J."/>
        </authorList>
    </citation>
    <scope>NUCLEOTIDE SEQUENCE [LARGE SCALE GENOMIC DNA]</scope>
    <source>
        <strain evidence="2 3">KCTC 52919</strain>
    </source>
</reference>
<protein>
    <recommendedName>
        <fullName evidence="4">Response regulatory domain-containing protein</fullName>
    </recommendedName>
</protein>
<dbReference type="InterPro" id="IPR011006">
    <property type="entry name" value="CheY-like_superfamily"/>
</dbReference>
<dbReference type="SUPFAM" id="SSF52172">
    <property type="entry name" value="CheY-like"/>
    <property type="match status" value="1"/>
</dbReference>
<sequence>MGVIFVIAADSALRRSLKFALEAEHLTVHAYDGLESARRSRLLDQASCAVVDEDVLDGRGAATAALKRFARPVILLVDRPPGCAGHDELAILVKPLQWDALIRTVQAMTRDTMPPGPAGVVADQPDDGSGRPLPAATT</sequence>